<evidence type="ECO:0000313" key="6">
    <source>
        <dbReference type="EMBL" id="EPY21425.1"/>
    </source>
</evidence>
<dbReference type="GO" id="GO:0005737">
    <property type="term" value="C:cytoplasm"/>
    <property type="evidence" value="ECO:0007669"/>
    <property type="project" value="UniProtKB-SubCell"/>
</dbReference>
<feature type="domain" description="AAA+ ATPase" evidence="5">
    <location>
        <begin position="170"/>
        <end position="309"/>
    </location>
</feature>
<dbReference type="FunFam" id="3.40.50.300:FF:000567">
    <property type="entry name" value="ATPase, AAA family protein"/>
    <property type="match status" value="1"/>
</dbReference>
<dbReference type="EMBL" id="ATMH01008555">
    <property type="protein sequence ID" value="EPY21425.1"/>
    <property type="molecule type" value="Genomic_DNA"/>
</dbReference>
<dbReference type="InterPro" id="IPR027417">
    <property type="entry name" value="P-loop_NTPase"/>
</dbReference>
<dbReference type="SMART" id="SM00382">
    <property type="entry name" value="AAA"/>
    <property type="match status" value="1"/>
</dbReference>
<accession>S9VE81</accession>
<dbReference type="GO" id="GO:0016887">
    <property type="term" value="F:ATP hydrolysis activity"/>
    <property type="evidence" value="ECO:0007669"/>
    <property type="project" value="InterPro"/>
</dbReference>
<dbReference type="InterPro" id="IPR050168">
    <property type="entry name" value="AAA_ATPase_domain"/>
</dbReference>
<dbReference type="GO" id="GO:0005524">
    <property type="term" value="F:ATP binding"/>
    <property type="evidence" value="ECO:0007669"/>
    <property type="project" value="UniProtKB-KW"/>
</dbReference>
<dbReference type="AlphaFoldDB" id="S9VE81"/>
<comment type="caution">
    <text evidence="6">The sequence shown here is derived from an EMBL/GenBank/DDBJ whole genome shotgun (WGS) entry which is preliminary data.</text>
</comment>
<reference evidence="6 7" key="1">
    <citation type="journal article" date="2013" name="PLoS ONE">
        <title>Predicting the Proteins of Angomonas deanei, Strigomonas culicis and Their Respective Endosymbionts Reveals New Aspects of the Trypanosomatidae Family.</title>
        <authorList>
            <person name="Motta M.C."/>
            <person name="Martins A.C."/>
            <person name="de Souza S.S."/>
            <person name="Catta-Preta C.M."/>
            <person name="Silva R."/>
            <person name="Klein C.C."/>
            <person name="de Almeida L.G."/>
            <person name="de Lima Cunha O."/>
            <person name="Ciapina L.P."/>
            <person name="Brocchi M."/>
            <person name="Colabardini A.C."/>
            <person name="de Araujo Lima B."/>
            <person name="Machado C.R."/>
            <person name="de Almeida Soares C.M."/>
            <person name="Probst C.M."/>
            <person name="de Menezes C.B."/>
            <person name="Thompson C.E."/>
            <person name="Bartholomeu D.C."/>
            <person name="Gradia D.F."/>
            <person name="Pavoni D.P."/>
            <person name="Grisard E.C."/>
            <person name="Fantinatti-Garboggini F."/>
            <person name="Marchini F.K."/>
            <person name="Rodrigues-Luiz G.F."/>
            <person name="Wagner G."/>
            <person name="Goldman G.H."/>
            <person name="Fietto J.L."/>
            <person name="Elias M.C."/>
            <person name="Goldman M.H."/>
            <person name="Sagot M.F."/>
            <person name="Pereira M."/>
            <person name="Stoco P.H."/>
            <person name="de Mendonca-Neto R.P."/>
            <person name="Teixeira S.M."/>
            <person name="Maciel T.E."/>
            <person name="de Oliveira Mendes T.A."/>
            <person name="Urmenyi T.P."/>
            <person name="de Souza W."/>
            <person name="Schenkman S."/>
            <person name="de Vasconcelos A.T."/>
        </authorList>
    </citation>
    <scope>NUCLEOTIDE SEQUENCE [LARGE SCALE GENOMIC DNA]</scope>
</reference>
<evidence type="ECO:0000259" key="5">
    <source>
        <dbReference type="SMART" id="SM00382"/>
    </source>
</evidence>
<dbReference type="InterPro" id="IPR041569">
    <property type="entry name" value="AAA_lid_3"/>
</dbReference>
<dbReference type="OrthoDB" id="27435at2759"/>
<dbReference type="SUPFAM" id="SSF52540">
    <property type="entry name" value="P-loop containing nucleoside triphosphate hydrolases"/>
    <property type="match status" value="2"/>
</dbReference>
<keyword evidence="2" id="KW-0963">Cytoplasm</keyword>
<evidence type="ECO:0000256" key="1">
    <source>
        <dbReference type="ARBA" id="ARBA00004496"/>
    </source>
</evidence>
<dbReference type="Gene3D" id="3.40.50.300">
    <property type="entry name" value="P-loop containing nucleotide triphosphate hydrolases"/>
    <property type="match status" value="1"/>
</dbReference>
<sequence length="402" mass="43234">MAARGLNVRVVAAAPHRDALDAALVAPSLLGQHVVTLFPPSTAAEREMVFCSCLSQVGAAVEGGAVAAAAAEVAAHGHGFTQRDLFRLAEASVLEAVRRDGRVEALTAADIHTARRAIRPSSLQQFDVAIPEVTWADIGGSAEAKRTLQEVVAWCLGKQAWLFQEFRLTPPKGVLLYGPPGCSKTMLAKALANESRMNFISVKGPEVFSKWVGDSEKAVRDIFARARAVAPCVVFIDELDGMCGHRGSGGVSDRVISQFLTELDGLPAAFSEKSNALIFVAATNRPDNIDGAVLRPGRIDRCVHVGLPTQSEREAIVAIQFRRMPTEAALTARFVAERTEGYTGAEVVAVVKEAAFTAISEDAMAEQLLTRHVLVALRKVTPRISAADVQWYKQWATRGRIM</sequence>
<name>S9VE81_9TRYP</name>
<evidence type="ECO:0000313" key="7">
    <source>
        <dbReference type="Proteomes" id="UP000015354"/>
    </source>
</evidence>
<dbReference type="Pfam" id="PF17862">
    <property type="entry name" value="AAA_lid_3"/>
    <property type="match status" value="1"/>
</dbReference>
<keyword evidence="7" id="KW-1185">Reference proteome</keyword>
<dbReference type="Gene3D" id="1.10.8.60">
    <property type="match status" value="1"/>
</dbReference>
<dbReference type="PANTHER" id="PTHR23077:SF27">
    <property type="entry name" value="ATPASE FAMILY GENE 2 PROTEIN HOMOLOG A"/>
    <property type="match status" value="1"/>
</dbReference>
<organism evidence="6 7">
    <name type="scientific">Strigomonas culicis</name>
    <dbReference type="NCBI Taxonomy" id="28005"/>
    <lineage>
        <taxon>Eukaryota</taxon>
        <taxon>Discoba</taxon>
        <taxon>Euglenozoa</taxon>
        <taxon>Kinetoplastea</taxon>
        <taxon>Metakinetoplastina</taxon>
        <taxon>Trypanosomatida</taxon>
        <taxon>Trypanosomatidae</taxon>
        <taxon>Strigomonadinae</taxon>
        <taxon>Strigomonas</taxon>
    </lineage>
</organism>
<dbReference type="InterPro" id="IPR003959">
    <property type="entry name" value="ATPase_AAA_core"/>
</dbReference>
<dbReference type="Proteomes" id="UP000015354">
    <property type="component" value="Unassembled WGS sequence"/>
</dbReference>
<proteinExistence type="predicted"/>
<evidence type="ECO:0000256" key="2">
    <source>
        <dbReference type="ARBA" id="ARBA00022490"/>
    </source>
</evidence>
<keyword evidence="4" id="KW-0067">ATP-binding</keyword>
<keyword evidence="3" id="KW-0547">Nucleotide-binding</keyword>
<protein>
    <submittedName>
        <fullName evidence="6">AAA family ATPase</fullName>
    </submittedName>
</protein>
<comment type="subcellular location">
    <subcellularLocation>
        <location evidence="1">Cytoplasm</location>
    </subcellularLocation>
</comment>
<dbReference type="Pfam" id="PF00004">
    <property type="entry name" value="AAA"/>
    <property type="match status" value="1"/>
</dbReference>
<gene>
    <name evidence="6" type="ORF">STCU_08555</name>
</gene>
<evidence type="ECO:0000256" key="3">
    <source>
        <dbReference type="ARBA" id="ARBA00022741"/>
    </source>
</evidence>
<dbReference type="PANTHER" id="PTHR23077">
    <property type="entry name" value="AAA-FAMILY ATPASE"/>
    <property type="match status" value="1"/>
</dbReference>
<evidence type="ECO:0000256" key="4">
    <source>
        <dbReference type="ARBA" id="ARBA00022840"/>
    </source>
</evidence>
<dbReference type="InterPro" id="IPR003593">
    <property type="entry name" value="AAA+_ATPase"/>
</dbReference>